<evidence type="ECO:0000313" key="1">
    <source>
        <dbReference type="EMBL" id="QLQ61177.1"/>
    </source>
</evidence>
<proteinExistence type="predicted"/>
<dbReference type="AlphaFoldDB" id="A0A7H9EE19"/>
<reference evidence="1 2" key="1">
    <citation type="submission" date="2020-07" db="EMBL/GenBank/DDBJ databases">
        <title>Genome sequence of Lactobacillus reuteri CNEI-KCA3 isolated from the faeces of a reared-broiler chicken, South-East Nigeria, reveals presence of CRISPR arrays.</title>
        <authorList>
            <person name="Anukam K.C."/>
            <person name="Ibezim C.N."/>
            <person name="BeecK W.V."/>
            <person name="Allonsius C."/>
            <person name="Broek M.D."/>
            <person name="Tuyaerts I."/>
            <person name="Attama A."/>
            <person name="Esimone C.O."/>
            <person name="Lebeer S."/>
        </authorList>
    </citation>
    <scope>NUCLEOTIDE SEQUENCE [LARGE SCALE GENOMIC DNA]</scope>
    <source>
        <strain evidence="1 2">CNEI-KCA3</strain>
    </source>
</reference>
<dbReference type="Gene3D" id="2.40.10.410">
    <property type="entry name" value="FlgT, C-terminal domain"/>
    <property type="match status" value="1"/>
</dbReference>
<dbReference type="RefSeq" id="WP_152703904.1">
    <property type="nucleotide sequence ID" value="NZ_CP047416.1"/>
</dbReference>
<name>A0A7H9EE19_LIMRT</name>
<gene>
    <name evidence="1" type="ORF">HHK02_08285</name>
</gene>
<dbReference type="Proteomes" id="UP000510868">
    <property type="component" value="Chromosome"/>
</dbReference>
<sequence length="128" mass="13727">MAQMMKIAKIISTKAVVINAGIDNHLRKGDKLEIIDKFGTDPVIDPDTGKSLGTLDLPKGELIVTEVYPKMAIAEAPRKPAIPYLSNGIPGLPSIQNDLNVDPEQITGGFPKPSGEQIKVGDIVIKRS</sequence>
<organism evidence="1 2">
    <name type="scientific">Limosilactobacillus reuteri</name>
    <name type="common">Lactobacillus reuteri</name>
    <dbReference type="NCBI Taxonomy" id="1598"/>
    <lineage>
        <taxon>Bacteria</taxon>
        <taxon>Bacillati</taxon>
        <taxon>Bacillota</taxon>
        <taxon>Bacilli</taxon>
        <taxon>Lactobacillales</taxon>
        <taxon>Lactobacillaceae</taxon>
        <taxon>Limosilactobacillus</taxon>
    </lineage>
</organism>
<dbReference type="InterPro" id="IPR038165">
    <property type="entry name" value="FlgT_C_sf"/>
</dbReference>
<accession>A0A7H9EE19</accession>
<protein>
    <submittedName>
        <fullName evidence="1">Uncharacterized protein</fullName>
    </submittedName>
</protein>
<evidence type="ECO:0000313" key="2">
    <source>
        <dbReference type="Proteomes" id="UP000510868"/>
    </source>
</evidence>
<dbReference type="EMBL" id="CP059275">
    <property type="protein sequence ID" value="QLQ61177.1"/>
    <property type="molecule type" value="Genomic_DNA"/>
</dbReference>